<dbReference type="HOGENOM" id="CLU_1944943_0_0_11"/>
<keyword evidence="1" id="KW-0614">Plasmid</keyword>
<evidence type="ECO:0000313" key="2">
    <source>
        <dbReference type="Proteomes" id="UP000001318"/>
    </source>
</evidence>
<accession>B0RJ34</accession>
<gene>
    <name evidence="1" type="ordered locus">pCS0040</name>
</gene>
<geneLocation type="plasmid" evidence="1 2">
    <name>pCS1</name>
</geneLocation>
<name>B0RJ34_CLASE</name>
<dbReference type="KEGG" id="cms:pCS0040"/>
<dbReference type="EMBL" id="AM849035">
    <property type="protein sequence ID" value="CAQ03223.1"/>
    <property type="molecule type" value="Genomic_DNA"/>
</dbReference>
<dbReference type="Proteomes" id="UP000001318">
    <property type="component" value="Plasmid pCS1"/>
</dbReference>
<keyword evidence="2" id="KW-1185">Reference proteome</keyword>
<reference evidence="1 2" key="1">
    <citation type="journal article" date="2008" name="J. Bacteriol.">
        <title>Genome of the actinomycete plant pathogen Clavibacter michiganensis subsp. sepedonicus suggests recent niche adaptation.</title>
        <authorList>
            <person name="Bentley S.D."/>
            <person name="Corton C."/>
            <person name="Brown S.E."/>
            <person name="Barron A."/>
            <person name="Clark L."/>
            <person name="Doggett J."/>
            <person name="Harris B."/>
            <person name="Ormond D."/>
            <person name="Quail M.A."/>
            <person name="May G."/>
            <person name="Francis D."/>
            <person name="Knudson D."/>
            <person name="Parkhill J."/>
            <person name="Ishimaru C.A."/>
        </authorList>
    </citation>
    <scope>NUCLEOTIDE SEQUENCE [LARGE SCALE GENOMIC DNA]</scope>
    <source>
        <strain evidence="2">ATCC 33113 / DSM 20744 / JCM 9667 / LMG 2889 / ICMP 2535 / C-1</strain>
    </source>
</reference>
<evidence type="ECO:0000313" key="1">
    <source>
        <dbReference type="EMBL" id="CAQ03223.1"/>
    </source>
</evidence>
<sequence length="129" mass="14185">MDDGAGSWSAAERSRGNLDHQLSPDENNSTFCVALLLWYSLCVGVEWTSNAGKHGIPRDDALYAIGHAEGAKQIDGRPGEVTTVYVGHPHGQTDRYIEVIAAMRPPRTVTIFHVMPLSDLYRHLLNEGN</sequence>
<protein>
    <submittedName>
        <fullName evidence="1">Uncharacterized protein</fullName>
    </submittedName>
</protein>
<proteinExistence type="predicted"/>
<dbReference type="AlphaFoldDB" id="B0RJ34"/>
<organism evidence="1 2">
    <name type="scientific">Clavibacter sepedonicus</name>
    <name type="common">Clavibacter michiganensis subsp. sepedonicus</name>
    <dbReference type="NCBI Taxonomy" id="31964"/>
    <lineage>
        <taxon>Bacteria</taxon>
        <taxon>Bacillati</taxon>
        <taxon>Actinomycetota</taxon>
        <taxon>Actinomycetes</taxon>
        <taxon>Micrococcales</taxon>
        <taxon>Microbacteriaceae</taxon>
        <taxon>Clavibacter</taxon>
    </lineage>
</organism>
<dbReference type="RefSeq" id="WP_012296879.1">
    <property type="nucleotide sequence ID" value="NZ_JBPFSN010000042.1"/>
</dbReference>